<keyword evidence="4" id="KW-1185">Reference proteome</keyword>
<dbReference type="Proteomes" id="UP001500842">
    <property type="component" value="Unassembled WGS sequence"/>
</dbReference>
<feature type="compositionally biased region" description="Acidic residues" evidence="2">
    <location>
        <begin position="181"/>
        <end position="195"/>
    </location>
</feature>
<evidence type="ECO:0000256" key="1">
    <source>
        <dbReference type="SAM" id="Coils"/>
    </source>
</evidence>
<evidence type="ECO:0000256" key="2">
    <source>
        <dbReference type="SAM" id="MobiDB-lite"/>
    </source>
</evidence>
<dbReference type="EMBL" id="BAAAOR010000002">
    <property type="protein sequence ID" value="GAA1501623.1"/>
    <property type="molecule type" value="Genomic_DNA"/>
</dbReference>
<organism evidence="3 4">
    <name type="scientific">Nocardioides humi</name>
    <dbReference type="NCBI Taxonomy" id="449461"/>
    <lineage>
        <taxon>Bacteria</taxon>
        <taxon>Bacillati</taxon>
        <taxon>Actinomycetota</taxon>
        <taxon>Actinomycetes</taxon>
        <taxon>Propionibacteriales</taxon>
        <taxon>Nocardioidaceae</taxon>
        <taxon>Nocardioides</taxon>
    </lineage>
</organism>
<protein>
    <submittedName>
        <fullName evidence="3">Uncharacterized protein</fullName>
    </submittedName>
</protein>
<feature type="coiled-coil region" evidence="1">
    <location>
        <begin position="36"/>
        <end position="67"/>
    </location>
</feature>
<feature type="coiled-coil region" evidence="1">
    <location>
        <begin position="92"/>
        <end position="141"/>
    </location>
</feature>
<name>A0ABN1ZNS3_9ACTN</name>
<keyword evidence="1" id="KW-0175">Coiled coil</keyword>
<gene>
    <name evidence="3" type="ORF">GCM10009788_00260</name>
</gene>
<proteinExistence type="predicted"/>
<comment type="caution">
    <text evidence="3">The sequence shown here is derived from an EMBL/GenBank/DDBJ whole genome shotgun (WGS) entry which is preliminary data.</text>
</comment>
<accession>A0ABN1ZNS3</accession>
<evidence type="ECO:0000313" key="4">
    <source>
        <dbReference type="Proteomes" id="UP001500842"/>
    </source>
</evidence>
<sequence>MVTRSTSPGAEAEAHAATLRATRDAHREAQAMLAVASQASEEAERVVLEAREAAERARQELADWAAAQRAQVDSLAADLAESAHHDADVIRAEALRTSMAEAEETARLYVAEAAVGAQRDAEEIRAAARAVLRRANELGEEVTEAIWDLTSAAAAVTTRLQGARAMMEQLLAEGPFAGSFDDADQGGDDRGDEEG</sequence>
<dbReference type="RefSeq" id="WP_344110629.1">
    <property type="nucleotide sequence ID" value="NZ_BAAAOR010000002.1"/>
</dbReference>
<feature type="region of interest" description="Disordered" evidence="2">
    <location>
        <begin position="175"/>
        <end position="195"/>
    </location>
</feature>
<evidence type="ECO:0000313" key="3">
    <source>
        <dbReference type="EMBL" id="GAA1501623.1"/>
    </source>
</evidence>
<reference evidence="3 4" key="1">
    <citation type="journal article" date="2019" name="Int. J. Syst. Evol. Microbiol.">
        <title>The Global Catalogue of Microorganisms (GCM) 10K type strain sequencing project: providing services to taxonomists for standard genome sequencing and annotation.</title>
        <authorList>
            <consortium name="The Broad Institute Genomics Platform"/>
            <consortium name="The Broad Institute Genome Sequencing Center for Infectious Disease"/>
            <person name="Wu L."/>
            <person name="Ma J."/>
        </authorList>
    </citation>
    <scope>NUCLEOTIDE SEQUENCE [LARGE SCALE GENOMIC DNA]</scope>
    <source>
        <strain evidence="3 4">JCM 14942</strain>
    </source>
</reference>